<sequence length="165" mass="17544">MRPFVIAPERQVPDGLQTIGVRKARMVERVRRSVTGIRRTNESGTATAQPVVSSGDGRLFVLPAATRMNHINKAMNGSSRIRDFVQRAAGAGHIAEFGDWLARCDAVEGRNRTRPGAAGRKAGAACTPGLTSAGLAPDIGLTRLYSPVPFSKRARPAATTGRHCG</sequence>
<comment type="caution">
    <text evidence="1">The sequence shown here is derived from an EMBL/GenBank/DDBJ whole genome shotgun (WGS) entry which is preliminary data.</text>
</comment>
<evidence type="ECO:0000313" key="1">
    <source>
        <dbReference type="EMBL" id="MFB9751071.1"/>
    </source>
</evidence>
<dbReference type="RefSeq" id="WP_344905804.1">
    <property type="nucleotide sequence ID" value="NZ_BAAAYO010000002.1"/>
</dbReference>
<protein>
    <submittedName>
        <fullName evidence="1">Uncharacterized protein</fullName>
    </submittedName>
</protein>
<accession>A0ABV5VSU7</accession>
<dbReference type="EMBL" id="JBHMAG010000004">
    <property type="protein sequence ID" value="MFB9751071.1"/>
    <property type="molecule type" value="Genomic_DNA"/>
</dbReference>
<name>A0ABV5VSU7_9BACL</name>
<dbReference type="Proteomes" id="UP001589619">
    <property type="component" value="Unassembled WGS sequence"/>
</dbReference>
<proteinExistence type="predicted"/>
<keyword evidence="2" id="KW-1185">Reference proteome</keyword>
<evidence type="ECO:0000313" key="2">
    <source>
        <dbReference type="Proteomes" id="UP001589619"/>
    </source>
</evidence>
<gene>
    <name evidence="1" type="ORF">ACFFNY_05750</name>
</gene>
<organism evidence="1 2">
    <name type="scientific">Paenibacillus hodogayensis</name>
    <dbReference type="NCBI Taxonomy" id="279208"/>
    <lineage>
        <taxon>Bacteria</taxon>
        <taxon>Bacillati</taxon>
        <taxon>Bacillota</taxon>
        <taxon>Bacilli</taxon>
        <taxon>Bacillales</taxon>
        <taxon>Paenibacillaceae</taxon>
        <taxon>Paenibacillus</taxon>
    </lineage>
</organism>
<reference evidence="1 2" key="1">
    <citation type="submission" date="2024-09" db="EMBL/GenBank/DDBJ databases">
        <authorList>
            <person name="Sun Q."/>
            <person name="Mori K."/>
        </authorList>
    </citation>
    <scope>NUCLEOTIDE SEQUENCE [LARGE SCALE GENOMIC DNA]</scope>
    <source>
        <strain evidence="1 2">JCM 12520</strain>
    </source>
</reference>